<evidence type="ECO:0000313" key="2">
    <source>
        <dbReference type="Proteomes" id="UP000524404"/>
    </source>
</evidence>
<dbReference type="EMBL" id="JACHKT010000005">
    <property type="protein sequence ID" value="MBB6002367.1"/>
    <property type="molecule type" value="Genomic_DNA"/>
</dbReference>
<dbReference type="Proteomes" id="UP000524404">
    <property type="component" value="Unassembled WGS sequence"/>
</dbReference>
<comment type="caution">
    <text evidence="1">The sequence shown here is derived from an EMBL/GenBank/DDBJ whole genome shotgun (WGS) entry which is preliminary data.</text>
</comment>
<proteinExistence type="predicted"/>
<organism evidence="1 2">
    <name type="scientific">Arcicella rosea</name>
    <dbReference type="NCBI Taxonomy" id="502909"/>
    <lineage>
        <taxon>Bacteria</taxon>
        <taxon>Pseudomonadati</taxon>
        <taxon>Bacteroidota</taxon>
        <taxon>Cytophagia</taxon>
        <taxon>Cytophagales</taxon>
        <taxon>Flectobacillaceae</taxon>
        <taxon>Arcicella</taxon>
    </lineage>
</organism>
<evidence type="ECO:0000313" key="1">
    <source>
        <dbReference type="EMBL" id="MBB6002367.1"/>
    </source>
</evidence>
<accession>A0A841EDY7</accession>
<reference evidence="1 2" key="1">
    <citation type="submission" date="2020-08" db="EMBL/GenBank/DDBJ databases">
        <title>Functional genomics of gut bacteria from endangered species of beetles.</title>
        <authorList>
            <person name="Carlos-Shanley C."/>
        </authorList>
    </citation>
    <scope>NUCLEOTIDE SEQUENCE [LARGE SCALE GENOMIC DNA]</scope>
    <source>
        <strain evidence="1 2">S00070</strain>
    </source>
</reference>
<protein>
    <submittedName>
        <fullName evidence="1">Uncharacterized protein</fullName>
    </submittedName>
</protein>
<gene>
    <name evidence="1" type="ORF">HNP25_001019</name>
</gene>
<keyword evidence="2" id="KW-1185">Reference proteome</keyword>
<dbReference type="AlphaFoldDB" id="A0A841EDY7"/>
<sequence length="101" mass="11505">MNLRPIYIAADKHEAYLQCIDHEAIAKISPYRAQGEAFSRDLFVAKSYDDENYAETSEAYSEVLKLKMKGQNIQNRDVMGFIANRSYGSASLNKKNLSHLK</sequence>
<name>A0A841EDY7_9BACT</name>
<dbReference type="RefSeq" id="WP_184131206.1">
    <property type="nucleotide sequence ID" value="NZ_JACHKT010000005.1"/>
</dbReference>